<feature type="domain" description="NodB homology" evidence="2">
    <location>
        <begin position="221"/>
        <end position="294"/>
    </location>
</feature>
<gene>
    <name evidence="3" type="ORF">MAIT1_00360</name>
</gene>
<dbReference type="STRING" id="1434232.MAIT1_00360"/>
<proteinExistence type="predicted"/>
<dbReference type="Pfam" id="PF01522">
    <property type="entry name" value="Polysacc_deac_1"/>
    <property type="match status" value="1"/>
</dbReference>
<dbReference type="InterPro" id="IPR002509">
    <property type="entry name" value="NODB_dom"/>
</dbReference>
<organism evidence="3 4">
    <name type="scientific">Magnetofaba australis IT-1</name>
    <dbReference type="NCBI Taxonomy" id="1434232"/>
    <lineage>
        <taxon>Bacteria</taxon>
        <taxon>Pseudomonadati</taxon>
        <taxon>Pseudomonadota</taxon>
        <taxon>Magnetococcia</taxon>
        <taxon>Magnetococcales</taxon>
        <taxon>Magnetococcaceae</taxon>
        <taxon>Magnetofaba</taxon>
    </lineage>
</organism>
<keyword evidence="4" id="KW-1185">Reference proteome</keyword>
<evidence type="ECO:0000313" key="4">
    <source>
        <dbReference type="Proteomes" id="UP000194003"/>
    </source>
</evidence>
<dbReference type="PANTHER" id="PTHR34216:SF7">
    <property type="entry name" value="POLY-BETA-1,6-N-ACETYL-D-GLUCOSAMINE N-DEACETYLASE"/>
    <property type="match status" value="1"/>
</dbReference>
<dbReference type="EMBL" id="LVJN01000015">
    <property type="protein sequence ID" value="OSM06778.1"/>
    <property type="molecule type" value="Genomic_DNA"/>
</dbReference>
<dbReference type="InterPro" id="IPR051398">
    <property type="entry name" value="Polysacch_Deacetylase"/>
</dbReference>
<protein>
    <submittedName>
        <fullName evidence="3">Putative polysaccharide deacetylase</fullName>
    </submittedName>
</protein>
<name>A0A1Y2K7Q9_9PROT</name>
<evidence type="ECO:0000259" key="2">
    <source>
        <dbReference type="Pfam" id="PF01522"/>
    </source>
</evidence>
<dbReference type="PANTHER" id="PTHR34216">
    <property type="match status" value="1"/>
</dbReference>
<reference evidence="3 4" key="1">
    <citation type="journal article" date="2016" name="BMC Genomics">
        <title>Combined genomic and structural analyses of a cultured magnetotactic bacterium reveals its niche adaptation to a dynamic environment.</title>
        <authorList>
            <person name="Araujo A.C."/>
            <person name="Morillo V."/>
            <person name="Cypriano J."/>
            <person name="Teixeira L.C."/>
            <person name="Leao P."/>
            <person name="Lyra S."/>
            <person name="Almeida L.G."/>
            <person name="Bazylinski D.A."/>
            <person name="Vasconcellos A.T."/>
            <person name="Abreu F."/>
            <person name="Lins U."/>
        </authorList>
    </citation>
    <scope>NUCLEOTIDE SEQUENCE [LARGE SCALE GENOMIC DNA]</scope>
    <source>
        <strain evidence="3 4">IT-1</strain>
    </source>
</reference>
<accession>A0A1Y2K7Q9</accession>
<evidence type="ECO:0000256" key="1">
    <source>
        <dbReference type="ARBA" id="ARBA00022729"/>
    </source>
</evidence>
<dbReference type="AlphaFoldDB" id="A0A1Y2K7Q9"/>
<dbReference type="Proteomes" id="UP000194003">
    <property type="component" value="Unassembled WGS sequence"/>
</dbReference>
<dbReference type="Gene3D" id="3.20.20.370">
    <property type="entry name" value="Glycoside hydrolase/deacetylase"/>
    <property type="match status" value="1"/>
</dbReference>
<comment type="caution">
    <text evidence="3">The sequence shown here is derived from an EMBL/GenBank/DDBJ whole genome shotgun (WGS) entry which is preliminary data.</text>
</comment>
<dbReference type="GO" id="GO:0005975">
    <property type="term" value="P:carbohydrate metabolic process"/>
    <property type="evidence" value="ECO:0007669"/>
    <property type="project" value="InterPro"/>
</dbReference>
<dbReference type="SUPFAM" id="SSF88713">
    <property type="entry name" value="Glycoside hydrolase/deacetylase"/>
    <property type="match status" value="1"/>
</dbReference>
<evidence type="ECO:0000313" key="3">
    <source>
        <dbReference type="EMBL" id="OSM06778.1"/>
    </source>
</evidence>
<sequence>MRRRRCLQRALGAVMRQPLTIVMYHYVRPIARSRYVGIKGLEKNDFLQQLDYLQRHYVMLSMVQAAACLRGDETLPSNAALLTFDDGYLDHYLHVFPHLLERGLTAAFYPPVCAARDRQVLDVNKIHYILACQPDSNLLIEQLDAAVEAARDRFDLLPLAQYVAEWKKPFGYDTAEVIYIKRMLQHVLPAALRGEIVDALFARCVSADEAAFADELYMDVAQLKTMIGAGMHVGGHGAAHDWLDRLSDDAQAADIATVRDFLGELGALDELFTFCYPYGGHNATTRRLLREAGCALAVTTEPRVAHVGEEDALTLPRLDTNAFPRQADAAFVEPKGW</sequence>
<dbReference type="GO" id="GO:0016810">
    <property type="term" value="F:hydrolase activity, acting on carbon-nitrogen (but not peptide) bonds"/>
    <property type="evidence" value="ECO:0007669"/>
    <property type="project" value="InterPro"/>
</dbReference>
<dbReference type="CDD" id="cd10971">
    <property type="entry name" value="CE4_DAC_u2_5s"/>
    <property type="match status" value="1"/>
</dbReference>
<keyword evidence="1" id="KW-0732">Signal</keyword>
<dbReference type="InterPro" id="IPR011330">
    <property type="entry name" value="Glyco_hydro/deAcase_b/a-brl"/>
</dbReference>